<dbReference type="RefSeq" id="WP_021094304.1">
    <property type="nucleotide sequence ID" value="NZ_ANOC01000012.1"/>
</dbReference>
<dbReference type="EMBL" id="JXTG01000013">
    <property type="protein sequence ID" value="KIP20641.1"/>
    <property type="molecule type" value="Genomic_DNA"/>
</dbReference>
<proteinExistence type="predicted"/>
<protein>
    <submittedName>
        <fullName evidence="1">Uncharacterized protein</fullName>
    </submittedName>
</protein>
<accession>A0A0D0GXS7</accession>
<reference evidence="1 2" key="1">
    <citation type="submission" date="2015-01" db="EMBL/GenBank/DDBJ databases">
        <title>Genome sequence of Anoxybacillus ayderensis strain AB04.</title>
        <authorList>
            <person name="Belduz A.O."/>
            <person name="Canakci S."/>
            <person name="Chan K.-G."/>
            <person name="Kahar U.M."/>
            <person name="Yaakob A.S."/>
            <person name="Chan C.S."/>
            <person name="Goh K.M."/>
        </authorList>
    </citation>
    <scope>NUCLEOTIDE SEQUENCE [LARGE SCALE GENOMIC DNA]</scope>
    <source>
        <strain evidence="1 2">AB04</strain>
    </source>
</reference>
<comment type="caution">
    <text evidence="1">The sequence shown here is derived from an EMBL/GenBank/DDBJ whole genome shotgun (WGS) entry which is preliminary data.</text>
</comment>
<keyword evidence="2" id="KW-1185">Reference proteome</keyword>
<gene>
    <name evidence="1" type="ORF">JV16_02222</name>
</gene>
<evidence type="ECO:0000313" key="2">
    <source>
        <dbReference type="Proteomes" id="UP000032047"/>
    </source>
</evidence>
<organism evidence="1 2">
    <name type="scientific">Anoxybacillus ayderensis</name>
    <dbReference type="NCBI Taxonomy" id="265546"/>
    <lineage>
        <taxon>Bacteria</taxon>
        <taxon>Bacillati</taxon>
        <taxon>Bacillota</taxon>
        <taxon>Bacilli</taxon>
        <taxon>Bacillales</taxon>
        <taxon>Anoxybacillaceae</taxon>
        <taxon>Anoxybacillus</taxon>
    </lineage>
</organism>
<sequence length="50" mass="5754">MSQRIETPISSQVKQSKPNTSFVDFAQLRKKIAKPSPFGRKLVDMYKQGR</sequence>
<evidence type="ECO:0000313" key="1">
    <source>
        <dbReference type="EMBL" id="KIP20641.1"/>
    </source>
</evidence>
<name>A0A0D0GXS7_9BACL</name>
<dbReference type="AlphaFoldDB" id="A0A0D0GXS7"/>
<dbReference type="Proteomes" id="UP000032047">
    <property type="component" value="Unassembled WGS sequence"/>
</dbReference>
<dbReference type="PATRIC" id="fig|265546.4.peg.2235"/>